<sequence length="278" mass="33093">MTIDMIKEFLYNEGNITVVDSVDAVDVKVGYCFVKCVDDGELDEKIHRVNGLCIPGFEDKKLTVEFTKTNLDEQKKREERKKAFVKPTDTLFVVGFDPTKVKPHYLEHEFESVAKVKRVELVKSFAYCYFYTIEDAIAVKEAFEDKELFGKKLHMEFKQYSRRDTRNEEVLPYDPRPIARDFYPPPIPVPTYRGRSRDREYRDPRDDRPILRLPPPPLYVRYDVPRRFFKLNHNQPYILIYLLFLSIHTDFNLLLKYLLYKSEFNLLTNLSTLYFNLL</sequence>
<dbReference type="SUPFAM" id="SSF54928">
    <property type="entry name" value="RNA-binding domain, RBD"/>
    <property type="match status" value="1"/>
</dbReference>
<dbReference type="EMBL" id="HBFD01001538">
    <property type="protein sequence ID" value="CAD8714752.1"/>
    <property type="molecule type" value="Transcribed_RNA"/>
</dbReference>
<gene>
    <name evidence="4" type="ORF">CNEB1095_LOCUS1008</name>
</gene>
<keyword evidence="2" id="KW-0472">Membrane</keyword>
<evidence type="ECO:0000256" key="1">
    <source>
        <dbReference type="PROSITE-ProRule" id="PRU00176"/>
    </source>
</evidence>
<protein>
    <recommendedName>
        <fullName evidence="3">RRM domain-containing protein</fullName>
    </recommendedName>
</protein>
<evidence type="ECO:0000259" key="3">
    <source>
        <dbReference type="PROSITE" id="PS50102"/>
    </source>
</evidence>
<dbReference type="InterPro" id="IPR035979">
    <property type="entry name" value="RBD_domain_sf"/>
</dbReference>
<keyword evidence="1" id="KW-0694">RNA-binding</keyword>
<dbReference type="PROSITE" id="PS50102">
    <property type="entry name" value="RRM"/>
    <property type="match status" value="1"/>
</dbReference>
<accession>A0A7S0SVG9</accession>
<reference evidence="4" key="1">
    <citation type="submission" date="2021-01" db="EMBL/GenBank/DDBJ databases">
        <authorList>
            <person name="Corre E."/>
            <person name="Pelletier E."/>
            <person name="Niang G."/>
            <person name="Scheremetjew M."/>
            <person name="Finn R."/>
            <person name="Kale V."/>
            <person name="Holt S."/>
            <person name="Cochrane G."/>
            <person name="Meng A."/>
            <person name="Brown T."/>
            <person name="Cohen L."/>
        </authorList>
    </citation>
    <scope>NUCLEOTIDE SEQUENCE</scope>
    <source>
        <strain evidence="4">UTEXLB2642</strain>
    </source>
</reference>
<keyword evidence="2" id="KW-1133">Transmembrane helix</keyword>
<evidence type="ECO:0000313" key="4">
    <source>
        <dbReference type="EMBL" id="CAD8714752.1"/>
    </source>
</evidence>
<dbReference type="InterPro" id="IPR000504">
    <property type="entry name" value="RRM_dom"/>
</dbReference>
<dbReference type="Pfam" id="PF00076">
    <property type="entry name" value="RRM_1"/>
    <property type="match status" value="1"/>
</dbReference>
<dbReference type="AlphaFoldDB" id="A0A7S0SVG9"/>
<feature type="domain" description="RRM" evidence="3">
    <location>
        <begin position="89"/>
        <end position="160"/>
    </location>
</feature>
<keyword evidence="2" id="KW-0812">Transmembrane</keyword>
<evidence type="ECO:0000256" key="2">
    <source>
        <dbReference type="SAM" id="Phobius"/>
    </source>
</evidence>
<dbReference type="Gene3D" id="3.30.70.330">
    <property type="match status" value="1"/>
</dbReference>
<dbReference type="SMART" id="SM00360">
    <property type="entry name" value="RRM"/>
    <property type="match status" value="1"/>
</dbReference>
<organism evidence="4">
    <name type="scientific">Chromulina nebulosa</name>
    <dbReference type="NCBI Taxonomy" id="96789"/>
    <lineage>
        <taxon>Eukaryota</taxon>
        <taxon>Sar</taxon>
        <taxon>Stramenopiles</taxon>
        <taxon>Ochrophyta</taxon>
        <taxon>Chrysophyceae</taxon>
        <taxon>Chromulinales</taxon>
        <taxon>Chromulinaceae</taxon>
        <taxon>Chromulina</taxon>
    </lineage>
</organism>
<dbReference type="GO" id="GO:0003723">
    <property type="term" value="F:RNA binding"/>
    <property type="evidence" value="ECO:0007669"/>
    <property type="project" value="UniProtKB-UniRule"/>
</dbReference>
<name>A0A7S0SVG9_9STRA</name>
<feature type="transmembrane region" description="Helical" evidence="2">
    <location>
        <begin position="237"/>
        <end position="259"/>
    </location>
</feature>
<dbReference type="InterPro" id="IPR012677">
    <property type="entry name" value="Nucleotide-bd_a/b_plait_sf"/>
</dbReference>
<proteinExistence type="predicted"/>